<keyword evidence="3 9" id="KW-0812">Transmembrane</keyword>
<feature type="transmembrane region" description="Helical" evidence="10">
    <location>
        <begin position="178"/>
        <end position="202"/>
    </location>
</feature>
<dbReference type="GO" id="GO:0004983">
    <property type="term" value="F:neuropeptide Y receptor activity"/>
    <property type="evidence" value="ECO:0007669"/>
    <property type="project" value="InterPro"/>
</dbReference>
<feature type="transmembrane region" description="Helical" evidence="10">
    <location>
        <begin position="59"/>
        <end position="86"/>
    </location>
</feature>
<keyword evidence="5 9" id="KW-0297">G-protein coupled receptor</keyword>
<keyword evidence="13" id="KW-1185">Reference proteome</keyword>
<evidence type="ECO:0000256" key="7">
    <source>
        <dbReference type="ARBA" id="ARBA00023170"/>
    </source>
</evidence>
<dbReference type="PANTHER" id="PTHR45695:SF9">
    <property type="entry name" value="LEUCOKININ RECEPTOR"/>
    <property type="match status" value="1"/>
</dbReference>
<dbReference type="AlphaFoldDB" id="A0A1D1V6H4"/>
<dbReference type="PRINTS" id="PR01012">
    <property type="entry name" value="NRPEPTIDEYR"/>
</dbReference>
<dbReference type="InterPro" id="IPR017452">
    <property type="entry name" value="GPCR_Rhodpsn_7TM"/>
</dbReference>
<accession>A0A1D1V6H4</accession>
<dbReference type="InterPro" id="IPR000611">
    <property type="entry name" value="NPY_rcpt"/>
</dbReference>
<dbReference type="EMBL" id="BDGG01000004">
    <property type="protein sequence ID" value="GAU97299.1"/>
    <property type="molecule type" value="Genomic_DNA"/>
</dbReference>
<dbReference type="SUPFAM" id="SSF81321">
    <property type="entry name" value="Family A G protein-coupled receptor-like"/>
    <property type="match status" value="1"/>
</dbReference>
<dbReference type="PANTHER" id="PTHR45695">
    <property type="entry name" value="LEUCOKININ RECEPTOR-RELATED"/>
    <property type="match status" value="1"/>
</dbReference>
<keyword evidence="6 10" id="KW-0472">Membrane</keyword>
<evidence type="ECO:0000256" key="9">
    <source>
        <dbReference type="RuleBase" id="RU000688"/>
    </source>
</evidence>
<dbReference type="PROSITE" id="PS50262">
    <property type="entry name" value="G_PROTEIN_RECEP_F1_2"/>
    <property type="match status" value="1"/>
</dbReference>
<evidence type="ECO:0000256" key="5">
    <source>
        <dbReference type="ARBA" id="ARBA00023040"/>
    </source>
</evidence>
<keyword evidence="7 9" id="KW-0675">Receptor</keyword>
<dbReference type="Pfam" id="PF00001">
    <property type="entry name" value="7tm_1"/>
    <property type="match status" value="1"/>
</dbReference>
<evidence type="ECO:0000259" key="11">
    <source>
        <dbReference type="PROSITE" id="PS50262"/>
    </source>
</evidence>
<feature type="transmembrane region" description="Helical" evidence="10">
    <location>
        <begin position="243"/>
        <end position="274"/>
    </location>
</feature>
<dbReference type="InterPro" id="IPR000276">
    <property type="entry name" value="GPCR_Rhodpsn"/>
</dbReference>
<comment type="subcellular location">
    <subcellularLocation>
        <location evidence="1">Membrane</location>
        <topology evidence="1">Multi-pass membrane protein</topology>
    </subcellularLocation>
</comment>
<evidence type="ECO:0000256" key="10">
    <source>
        <dbReference type="SAM" id="Phobius"/>
    </source>
</evidence>
<feature type="transmembrane region" description="Helical" evidence="10">
    <location>
        <begin position="295"/>
        <end position="313"/>
    </location>
</feature>
<feature type="transmembrane region" description="Helical" evidence="10">
    <location>
        <begin position="98"/>
        <end position="119"/>
    </location>
</feature>
<evidence type="ECO:0000256" key="4">
    <source>
        <dbReference type="ARBA" id="ARBA00022989"/>
    </source>
</evidence>
<feature type="transmembrane region" description="Helical" evidence="10">
    <location>
        <begin position="139"/>
        <end position="157"/>
    </location>
</feature>
<dbReference type="SMART" id="SM01381">
    <property type="entry name" value="7TM_GPCR_Srsx"/>
    <property type="match status" value="1"/>
</dbReference>
<reference evidence="12 13" key="1">
    <citation type="journal article" date="2016" name="Nat. Commun.">
        <title>Extremotolerant tardigrade genome and improved radiotolerance of human cultured cells by tardigrade-unique protein.</title>
        <authorList>
            <person name="Hashimoto T."/>
            <person name="Horikawa D.D."/>
            <person name="Saito Y."/>
            <person name="Kuwahara H."/>
            <person name="Kozuka-Hata H."/>
            <person name="Shin-I T."/>
            <person name="Minakuchi Y."/>
            <person name="Ohishi K."/>
            <person name="Motoyama A."/>
            <person name="Aizu T."/>
            <person name="Enomoto A."/>
            <person name="Kondo K."/>
            <person name="Tanaka S."/>
            <person name="Hara Y."/>
            <person name="Koshikawa S."/>
            <person name="Sagara H."/>
            <person name="Miura T."/>
            <person name="Yokobori S."/>
            <person name="Miyagawa K."/>
            <person name="Suzuki Y."/>
            <person name="Kubo T."/>
            <person name="Oyama M."/>
            <person name="Kohara Y."/>
            <person name="Fujiyama A."/>
            <person name="Arakawa K."/>
            <person name="Katayama T."/>
            <person name="Toyoda A."/>
            <person name="Kunieda T."/>
        </authorList>
    </citation>
    <scope>NUCLEOTIDE SEQUENCE [LARGE SCALE GENOMIC DNA]</scope>
    <source>
        <strain evidence="12 13">YOKOZUNA-1</strain>
    </source>
</reference>
<evidence type="ECO:0000256" key="6">
    <source>
        <dbReference type="ARBA" id="ARBA00023136"/>
    </source>
</evidence>
<dbReference type="GO" id="GO:0005886">
    <property type="term" value="C:plasma membrane"/>
    <property type="evidence" value="ECO:0007669"/>
    <property type="project" value="TreeGrafter"/>
</dbReference>
<sequence length="498" mass="55296">MDLTSEAWDYSQDFYYLNTSQNHDTFFFTLQPSNGFTSANASTDQGSGEPPALYEASPAIIAVLAVFYGAISLLALVGNSLVVLCIASSKQMQSVTNFLLANLASADILIAVAAVPFQFQAALLQRWVLPEFLCILAPFVQVLSVNVSVFTLTVISIERYRALLYPFKSRITKSATSYAIAIIWIVAVVCAAPMAASLRVVVMEDDLSGPRLFCFPSGLSTPVNDSTRAKEEAIEESTRIFRYYVVFLVAIQFAIPLLIISFAYITIALHLWGTKGPGEGQQDMSLVRIQQRQKVIKMLILVVVLFALSWMPLQTYNFLTAIIPQINMYSYINIIWFCCNFLAMSNSCQNPFILGFCNEKFRRQLRRKCRWCLGLRRNNSMAGGGSPNINHHIIRGGASGVLEVGNSPTPLPNGNGVYTDTLYVTMALNKGRQFRTASQRSDIRPARAANSLCPSAMNSNEGTSVDDRDYECSVRPMLHRNHSARSHTKYSIAAEYYD</sequence>
<comment type="similarity">
    <text evidence="2 9">Belongs to the G-protein coupled receptor 1 family.</text>
</comment>
<dbReference type="PROSITE" id="PS00237">
    <property type="entry name" value="G_PROTEIN_RECEP_F1_1"/>
    <property type="match status" value="1"/>
</dbReference>
<evidence type="ECO:0000256" key="3">
    <source>
        <dbReference type="ARBA" id="ARBA00022692"/>
    </source>
</evidence>
<keyword evidence="8 9" id="KW-0807">Transducer</keyword>
<dbReference type="PRINTS" id="PR00237">
    <property type="entry name" value="GPCRRHODOPSN"/>
</dbReference>
<gene>
    <name evidence="12" type="primary">RvY_08620-1</name>
    <name evidence="12" type="synonym">RvY_08620.1</name>
    <name evidence="12" type="ORF">RvY_08620</name>
</gene>
<protein>
    <recommendedName>
        <fullName evidence="11">G-protein coupled receptors family 1 profile domain-containing protein</fullName>
    </recommendedName>
</protein>
<dbReference type="OrthoDB" id="9445642at2759"/>
<evidence type="ECO:0000256" key="1">
    <source>
        <dbReference type="ARBA" id="ARBA00004141"/>
    </source>
</evidence>
<evidence type="ECO:0000256" key="2">
    <source>
        <dbReference type="ARBA" id="ARBA00010663"/>
    </source>
</evidence>
<organism evidence="12 13">
    <name type="scientific">Ramazzottius varieornatus</name>
    <name type="common">Water bear</name>
    <name type="synonym">Tardigrade</name>
    <dbReference type="NCBI Taxonomy" id="947166"/>
    <lineage>
        <taxon>Eukaryota</taxon>
        <taxon>Metazoa</taxon>
        <taxon>Ecdysozoa</taxon>
        <taxon>Tardigrada</taxon>
        <taxon>Eutardigrada</taxon>
        <taxon>Parachela</taxon>
        <taxon>Hypsibioidea</taxon>
        <taxon>Ramazzottiidae</taxon>
        <taxon>Ramazzottius</taxon>
    </lineage>
</organism>
<dbReference type="STRING" id="947166.A0A1D1V6H4"/>
<proteinExistence type="inferred from homology"/>
<feature type="domain" description="G-protein coupled receptors family 1 profile" evidence="11">
    <location>
        <begin position="78"/>
        <end position="354"/>
    </location>
</feature>
<evidence type="ECO:0000313" key="13">
    <source>
        <dbReference type="Proteomes" id="UP000186922"/>
    </source>
</evidence>
<name>A0A1D1V6H4_RAMVA</name>
<dbReference type="Proteomes" id="UP000186922">
    <property type="component" value="Unassembled WGS sequence"/>
</dbReference>
<evidence type="ECO:0000313" key="12">
    <source>
        <dbReference type="EMBL" id="GAU97299.1"/>
    </source>
</evidence>
<comment type="caution">
    <text evidence="12">The sequence shown here is derived from an EMBL/GenBank/DDBJ whole genome shotgun (WGS) entry which is preliminary data.</text>
</comment>
<evidence type="ECO:0000256" key="8">
    <source>
        <dbReference type="ARBA" id="ARBA00023224"/>
    </source>
</evidence>
<keyword evidence="4 10" id="KW-1133">Transmembrane helix</keyword>
<dbReference type="Gene3D" id="1.20.1070.10">
    <property type="entry name" value="Rhodopsin 7-helix transmembrane proteins"/>
    <property type="match status" value="1"/>
</dbReference>